<feature type="region of interest" description="Disordered" evidence="1">
    <location>
        <begin position="22"/>
        <end position="49"/>
    </location>
</feature>
<evidence type="ECO:0000256" key="1">
    <source>
        <dbReference type="SAM" id="MobiDB-lite"/>
    </source>
</evidence>
<dbReference type="EMBL" id="LR796871">
    <property type="protein sequence ID" value="CAB4172019.1"/>
    <property type="molecule type" value="Genomic_DNA"/>
</dbReference>
<accession>A0A6J5PJQ0</accession>
<reference evidence="2" key="1">
    <citation type="submission" date="2020-05" db="EMBL/GenBank/DDBJ databases">
        <authorList>
            <person name="Chiriac C."/>
            <person name="Salcher M."/>
            <person name="Ghai R."/>
            <person name="Kavagutti S V."/>
        </authorList>
    </citation>
    <scope>NUCLEOTIDE SEQUENCE</scope>
</reference>
<evidence type="ECO:0000313" key="2">
    <source>
        <dbReference type="EMBL" id="CAB4172019.1"/>
    </source>
</evidence>
<gene>
    <name evidence="2" type="ORF">UFOVP929_38</name>
</gene>
<feature type="compositionally biased region" description="Basic and acidic residues" evidence="1">
    <location>
        <begin position="95"/>
        <end position="104"/>
    </location>
</feature>
<name>A0A6J5PJQ0_9CAUD</name>
<sequence>MRRTVRSRSMYEEELRQFNDAQKIRRGKSKNGYPPATFADAFDYSQPRRNSRGCGDLKIINQNTGEVTKIPADQVTIKFKHYRGPAGGRYATKNARRDLADEKA</sequence>
<proteinExistence type="predicted"/>
<feature type="region of interest" description="Disordered" evidence="1">
    <location>
        <begin position="84"/>
        <end position="104"/>
    </location>
</feature>
<protein>
    <submittedName>
        <fullName evidence="2">Uncharacterized protein</fullName>
    </submittedName>
</protein>
<organism evidence="2">
    <name type="scientific">uncultured Caudovirales phage</name>
    <dbReference type="NCBI Taxonomy" id="2100421"/>
    <lineage>
        <taxon>Viruses</taxon>
        <taxon>Duplodnaviria</taxon>
        <taxon>Heunggongvirae</taxon>
        <taxon>Uroviricota</taxon>
        <taxon>Caudoviricetes</taxon>
        <taxon>Peduoviridae</taxon>
        <taxon>Maltschvirus</taxon>
        <taxon>Maltschvirus maltsch</taxon>
    </lineage>
</organism>